<keyword evidence="1" id="KW-1133">Transmembrane helix</keyword>
<gene>
    <name evidence="2" type="ORF">ACK2TP_00775</name>
</gene>
<dbReference type="RefSeq" id="WP_263414146.1">
    <property type="nucleotide sequence ID" value="NZ_BAABBH010000001.1"/>
</dbReference>
<comment type="caution">
    <text evidence="2">The sequence shown here is derived from an EMBL/GenBank/DDBJ whole genome shotgun (WGS) entry which is preliminary data.</text>
</comment>
<dbReference type="EMBL" id="JBJYXY010000001">
    <property type="protein sequence ID" value="MFN2974285.1"/>
    <property type="molecule type" value="Genomic_DNA"/>
</dbReference>
<keyword evidence="1" id="KW-0812">Transmembrane</keyword>
<protein>
    <submittedName>
        <fullName evidence="2">Uncharacterized protein</fullName>
    </submittedName>
</protein>
<reference evidence="2 3" key="1">
    <citation type="submission" date="2024-12" db="EMBL/GenBank/DDBJ databases">
        <authorList>
            <person name="Lee Y."/>
        </authorList>
    </citation>
    <scope>NUCLEOTIDE SEQUENCE [LARGE SCALE GENOMIC DNA]</scope>
    <source>
        <strain evidence="2 3">03SUJ4</strain>
    </source>
</reference>
<proteinExistence type="predicted"/>
<evidence type="ECO:0000256" key="1">
    <source>
        <dbReference type="SAM" id="Phobius"/>
    </source>
</evidence>
<evidence type="ECO:0000313" key="2">
    <source>
        <dbReference type="EMBL" id="MFN2974285.1"/>
    </source>
</evidence>
<name>A0ABW9KF58_9BACT</name>
<keyword evidence="3" id="KW-1185">Reference proteome</keyword>
<organism evidence="2 3">
    <name type="scientific">Terriglobus aquaticus</name>
    <dbReference type="NCBI Taxonomy" id="940139"/>
    <lineage>
        <taxon>Bacteria</taxon>
        <taxon>Pseudomonadati</taxon>
        <taxon>Acidobacteriota</taxon>
        <taxon>Terriglobia</taxon>
        <taxon>Terriglobales</taxon>
        <taxon>Acidobacteriaceae</taxon>
        <taxon>Terriglobus</taxon>
    </lineage>
</organism>
<accession>A0ABW9KF58</accession>
<dbReference type="Proteomes" id="UP001634747">
    <property type="component" value="Unassembled WGS sequence"/>
</dbReference>
<feature type="transmembrane region" description="Helical" evidence="1">
    <location>
        <begin position="42"/>
        <end position="59"/>
    </location>
</feature>
<keyword evidence="1" id="KW-0472">Membrane</keyword>
<sequence>MTALVAGFLLVGYLLAPGAIYRFVFSQVLPSKRIQRTRTEEILFSVLAVILPFAVAFAVSRTAIGSFPHLHIGGSKSAAYEAVLEALLSSPPVPNVVPAFQRAFYEQARFLLYLWPLCAFEAWLVGRLVRHYGDFPERSFARWLCDRFLLKQVSEWHVLFSRMSLPTDDPRTVVVVDALTSQNLIYRGSLVNWFLEQDGKLAGIFLEDAERFNRDDLKRDREAGVERDH</sequence>
<evidence type="ECO:0000313" key="3">
    <source>
        <dbReference type="Proteomes" id="UP001634747"/>
    </source>
</evidence>